<feature type="domain" description="RNA polymerase sigma-70" evidence="5">
    <location>
        <begin position="78"/>
        <end position="91"/>
    </location>
</feature>
<dbReference type="PANTHER" id="PTHR30603">
    <property type="entry name" value="RNA POLYMERASE SIGMA FACTOR RPO"/>
    <property type="match status" value="1"/>
</dbReference>
<dbReference type="EMBL" id="FQZE01000034">
    <property type="protein sequence ID" value="SHJ84618.1"/>
    <property type="molecule type" value="Genomic_DNA"/>
</dbReference>
<dbReference type="Gene3D" id="1.10.601.10">
    <property type="entry name" value="RNA Polymerase Primary Sigma Factor"/>
    <property type="match status" value="2"/>
</dbReference>
<dbReference type="InterPro" id="IPR013324">
    <property type="entry name" value="RNA_pol_sigma_r3/r4-like"/>
</dbReference>
<dbReference type="GO" id="GO:0006352">
    <property type="term" value="P:DNA-templated transcription initiation"/>
    <property type="evidence" value="ECO:0007669"/>
    <property type="project" value="InterPro"/>
</dbReference>
<keyword evidence="3" id="KW-0238">DNA-binding</keyword>
<accession>A0A1M6MMA8</accession>
<evidence type="ECO:0000256" key="3">
    <source>
        <dbReference type="ARBA" id="ARBA00023125"/>
    </source>
</evidence>
<evidence type="ECO:0000256" key="4">
    <source>
        <dbReference type="ARBA" id="ARBA00023163"/>
    </source>
</evidence>
<dbReference type="InterPro" id="IPR036388">
    <property type="entry name" value="WH-like_DNA-bd_sf"/>
</dbReference>
<protein>
    <submittedName>
        <fullName evidence="6">RNA polymerase primary sigma factor</fullName>
    </submittedName>
</protein>
<evidence type="ECO:0000256" key="1">
    <source>
        <dbReference type="ARBA" id="ARBA00023015"/>
    </source>
</evidence>
<keyword evidence="7" id="KW-1185">Reference proteome</keyword>
<evidence type="ECO:0000313" key="7">
    <source>
        <dbReference type="Proteomes" id="UP000184050"/>
    </source>
</evidence>
<dbReference type="PANTHER" id="PTHR30603:SF47">
    <property type="entry name" value="RNA POLYMERASE SIGMA FACTOR SIGD, CHLOROPLASTIC"/>
    <property type="match status" value="1"/>
</dbReference>
<dbReference type="InterPro" id="IPR014284">
    <property type="entry name" value="RNA_pol_sigma-70_dom"/>
</dbReference>
<dbReference type="InterPro" id="IPR007630">
    <property type="entry name" value="RNA_pol_sigma70_r4"/>
</dbReference>
<sequence>MKQFKISKQFTDRDNFTLNIYLQEIGKTDILTAEQEFELARRIEEGDKRALDELVKANLRFVVSVAKKYQNQGLSLSDLISEGNVGLITAAERFDRTRGFKFISYAVWWIRQSILQAIAEKSRIVRVPQNKVGLKNKITKAYNQLSHEFLREPTIDELSDLLDLQYEIVEEVINSVNDQISMDAPLGNEGETNLYDMTLNEDSPSAETHLNKDSFRIEIERSLAVLNERDSEIVRCLYGFNEQEPLSLSETAFIFGLSQDRVRQIMDGAIKKLKTHHQSKSVLKEYMYA</sequence>
<dbReference type="GO" id="GO:0016987">
    <property type="term" value="F:sigma factor activity"/>
    <property type="evidence" value="ECO:0007669"/>
    <property type="project" value="UniProtKB-KW"/>
</dbReference>
<dbReference type="InterPro" id="IPR007627">
    <property type="entry name" value="RNA_pol_sigma70_r2"/>
</dbReference>
<dbReference type="InterPro" id="IPR000943">
    <property type="entry name" value="RNA_pol_sigma70"/>
</dbReference>
<dbReference type="InterPro" id="IPR013325">
    <property type="entry name" value="RNA_pol_sigma_r2"/>
</dbReference>
<dbReference type="AlphaFoldDB" id="A0A1M6MMA8"/>
<dbReference type="InterPro" id="IPR007624">
    <property type="entry name" value="RNA_pol_sigma70_r3"/>
</dbReference>
<gene>
    <name evidence="6" type="ORF">SAMN05444280_13415</name>
</gene>
<dbReference type="NCBIfam" id="TIGR02937">
    <property type="entry name" value="sigma70-ECF"/>
    <property type="match status" value="1"/>
</dbReference>
<evidence type="ECO:0000259" key="5">
    <source>
        <dbReference type="PROSITE" id="PS00715"/>
    </source>
</evidence>
<dbReference type="Pfam" id="PF04542">
    <property type="entry name" value="Sigma70_r2"/>
    <property type="match status" value="1"/>
</dbReference>
<name>A0A1M6MMA8_9BACT</name>
<dbReference type="STRING" id="1168035.SAMN05444280_13415"/>
<dbReference type="OrthoDB" id="9809557at2"/>
<dbReference type="PROSITE" id="PS00715">
    <property type="entry name" value="SIGMA70_1"/>
    <property type="match status" value="1"/>
</dbReference>
<dbReference type="Pfam" id="PF04545">
    <property type="entry name" value="Sigma70_r4"/>
    <property type="match status" value="1"/>
</dbReference>
<organism evidence="6 7">
    <name type="scientific">Tangfeifania diversioriginum</name>
    <dbReference type="NCBI Taxonomy" id="1168035"/>
    <lineage>
        <taxon>Bacteria</taxon>
        <taxon>Pseudomonadati</taxon>
        <taxon>Bacteroidota</taxon>
        <taxon>Bacteroidia</taxon>
        <taxon>Marinilabiliales</taxon>
        <taxon>Prolixibacteraceae</taxon>
        <taxon>Tangfeifania</taxon>
    </lineage>
</organism>
<dbReference type="Proteomes" id="UP000184050">
    <property type="component" value="Unassembled WGS sequence"/>
</dbReference>
<reference evidence="6 7" key="1">
    <citation type="submission" date="2016-11" db="EMBL/GenBank/DDBJ databases">
        <authorList>
            <person name="Jaros S."/>
            <person name="Januszkiewicz K."/>
            <person name="Wedrychowicz H."/>
        </authorList>
    </citation>
    <scope>NUCLEOTIDE SEQUENCE [LARGE SCALE GENOMIC DNA]</scope>
    <source>
        <strain evidence="6 7">DSM 27063</strain>
    </source>
</reference>
<dbReference type="SUPFAM" id="SSF88659">
    <property type="entry name" value="Sigma3 and sigma4 domains of RNA polymerase sigma factors"/>
    <property type="match status" value="2"/>
</dbReference>
<dbReference type="Gene3D" id="1.10.10.10">
    <property type="entry name" value="Winged helix-like DNA-binding domain superfamily/Winged helix DNA-binding domain"/>
    <property type="match status" value="2"/>
</dbReference>
<dbReference type="Pfam" id="PF00140">
    <property type="entry name" value="Sigma70_r1_2"/>
    <property type="match status" value="1"/>
</dbReference>
<keyword evidence="4" id="KW-0804">Transcription</keyword>
<keyword evidence="2" id="KW-0731">Sigma factor</keyword>
<dbReference type="RefSeq" id="WP_073172640.1">
    <property type="nucleotide sequence ID" value="NZ_FQZE01000034.1"/>
</dbReference>
<dbReference type="Pfam" id="PF04539">
    <property type="entry name" value="Sigma70_r3"/>
    <property type="match status" value="1"/>
</dbReference>
<dbReference type="InterPro" id="IPR050239">
    <property type="entry name" value="Sigma-70_RNA_pol_init_factors"/>
</dbReference>
<dbReference type="PIRSF" id="PIRSF000770">
    <property type="entry name" value="RNA_pol_sigma-SigE/K"/>
    <property type="match status" value="1"/>
</dbReference>
<dbReference type="SUPFAM" id="SSF88946">
    <property type="entry name" value="Sigma2 domain of RNA polymerase sigma factors"/>
    <property type="match status" value="1"/>
</dbReference>
<evidence type="ECO:0000313" key="6">
    <source>
        <dbReference type="EMBL" id="SHJ84618.1"/>
    </source>
</evidence>
<dbReference type="GO" id="GO:0003677">
    <property type="term" value="F:DNA binding"/>
    <property type="evidence" value="ECO:0007669"/>
    <property type="project" value="UniProtKB-KW"/>
</dbReference>
<evidence type="ECO:0000256" key="2">
    <source>
        <dbReference type="ARBA" id="ARBA00023082"/>
    </source>
</evidence>
<keyword evidence="1" id="KW-0805">Transcription regulation</keyword>
<dbReference type="PRINTS" id="PR00046">
    <property type="entry name" value="SIGMA70FCT"/>
</dbReference>
<proteinExistence type="predicted"/>
<dbReference type="InterPro" id="IPR009042">
    <property type="entry name" value="RNA_pol_sigma70_r1_2"/>
</dbReference>